<dbReference type="InterPro" id="IPR032466">
    <property type="entry name" value="Metal_Hydrolase"/>
</dbReference>
<dbReference type="GO" id="GO:0046872">
    <property type="term" value="F:metal ion binding"/>
    <property type="evidence" value="ECO:0007669"/>
    <property type="project" value="UniProtKB-KW"/>
</dbReference>
<evidence type="ECO:0000313" key="6">
    <source>
        <dbReference type="Proteomes" id="UP000177126"/>
    </source>
</evidence>
<dbReference type="Gene3D" id="2.30.40.10">
    <property type="entry name" value="Urease, subunit C, domain 1"/>
    <property type="match status" value="1"/>
</dbReference>
<sequence length="408" mass="45289">MLLIKNLQAVVTQNSDHQIIQDGAILVEKDKIADIGQSTKLEKKYAKLKKKIIDGRGKVAIPGLINMHTHAAMTLLRGFADDMPFKAWLEQKIWPAEAKFSPADIYSGTKLACDEMLASGTATFNNMYWQAGPELRAIKESALRDFMGLPIMDIGPMDFGPNYVVKTYKQFKSKVSDKIKIVLAPHAIYTVSEKTLIWCKKFADDNNLLLHIHLSETEEEVKNCLKKHRCRPVEYLEKIDFLRSNVIAAHCCWLSDKEIKILARRNVNVVHCPTSNLKLASGVMPLGKLLKAGANVALGTDGPASNNSLDMFGEMKLAALIHKWDEKNPAAAGAWTILDMATINGARALKMEQKIGSLDIGKQADIVIINFNQPHLKPCHSVVSNLVYAARGGDVELVFISGRVLYQK</sequence>
<feature type="domain" description="Amidohydrolase-related" evidence="4">
    <location>
        <begin position="60"/>
        <end position="404"/>
    </location>
</feature>
<keyword evidence="2" id="KW-0378">Hydrolase</keyword>
<evidence type="ECO:0000256" key="3">
    <source>
        <dbReference type="ARBA" id="ARBA00022833"/>
    </source>
</evidence>
<dbReference type="CDD" id="cd01298">
    <property type="entry name" value="ATZ_TRZ_like"/>
    <property type="match status" value="1"/>
</dbReference>
<dbReference type="InterPro" id="IPR006680">
    <property type="entry name" value="Amidohydro-rel"/>
</dbReference>
<dbReference type="GO" id="GO:0019239">
    <property type="term" value="F:deaminase activity"/>
    <property type="evidence" value="ECO:0007669"/>
    <property type="project" value="UniProtKB-ARBA"/>
</dbReference>
<dbReference type="EMBL" id="MHNF01000011">
    <property type="protein sequence ID" value="OGZ41561.1"/>
    <property type="molecule type" value="Genomic_DNA"/>
</dbReference>
<keyword evidence="1" id="KW-0479">Metal-binding</keyword>
<protein>
    <recommendedName>
        <fullName evidence="4">Amidohydrolase-related domain-containing protein</fullName>
    </recommendedName>
</protein>
<reference evidence="5 6" key="1">
    <citation type="journal article" date="2016" name="Nat. Commun.">
        <title>Thousands of microbial genomes shed light on interconnected biogeochemical processes in an aquifer system.</title>
        <authorList>
            <person name="Anantharaman K."/>
            <person name="Brown C.T."/>
            <person name="Hug L.A."/>
            <person name="Sharon I."/>
            <person name="Castelle C.J."/>
            <person name="Probst A.J."/>
            <person name="Thomas B.C."/>
            <person name="Singh A."/>
            <person name="Wilkins M.J."/>
            <person name="Karaoz U."/>
            <person name="Brodie E.L."/>
            <person name="Williams K.H."/>
            <person name="Hubbard S.S."/>
            <person name="Banfield J.F."/>
        </authorList>
    </citation>
    <scope>NUCLEOTIDE SEQUENCE [LARGE SCALE GENOMIC DNA]</scope>
</reference>
<dbReference type="GO" id="GO:0016814">
    <property type="term" value="F:hydrolase activity, acting on carbon-nitrogen (but not peptide) bonds, in cyclic amidines"/>
    <property type="evidence" value="ECO:0007669"/>
    <property type="project" value="UniProtKB-ARBA"/>
</dbReference>
<dbReference type="Proteomes" id="UP000177126">
    <property type="component" value="Unassembled WGS sequence"/>
</dbReference>
<dbReference type="PANTHER" id="PTHR43794">
    <property type="entry name" value="AMINOHYDROLASE SSNA-RELATED"/>
    <property type="match status" value="1"/>
</dbReference>
<dbReference type="AlphaFoldDB" id="A0A1G2FVD2"/>
<evidence type="ECO:0000259" key="4">
    <source>
        <dbReference type="Pfam" id="PF01979"/>
    </source>
</evidence>
<dbReference type="SUPFAM" id="SSF51556">
    <property type="entry name" value="Metallo-dependent hydrolases"/>
    <property type="match status" value="1"/>
</dbReference>
<organism evidence="5 6">
    <name type="scientific">Candidatus Portnoybacteria bacterium RIFCSPLOWO2_02_FULL_39_11</name>
    <dbReference type="NCBI Taxonomy" id="1802001"/>
    <lineage>
        <taxon>Bacteria</taxon>
        <taxon>Candidatus Portnoyibacteriota</taxon>
    </lineage>
</organism>
<proteinExistence type="predicted"/>
<evidence type="ECO:0000256" key="2">
    <source>
        <dbReference type="ARBA" id="ARBA00022801"/>
    </source>
</evidence>
<dbReference type="PANTHER" id="PTHR43794:SF11">
    <property type="entry name" value="AMIDOHYDROLASE-RELATED DOMAIN-CONTAINING PROTEIN"/>
    <property type="match status" value="1"/>
</dbReference>
<dbReference type="InterPro" id="IPR011059">
    <property type="entry name" value="Metal-dep_hydrolase_composite"/>
</dbReference>
<dbReference type="Pfam" id="PF01979">
    <property type="entry name" value="Amidohydro_1"/>
    <property type="match status" value="1"/>
</dbReference>
<keyword evidence="3" id="KW-0862">Zinc</keyword>
<comment type="caution">
    <text evidence="5">The sequence shown here is derived from an EMBL/GenBank/DDBJ whole genome shotgun (WGS) entry which is preliminary data.</text>
</comment>
<evidence type="ECO:0000313" key="5">
    <source>
        <dbReference type="EMBL" id="OGZ41561.1"/>
    </source>
</evidence>
<evidence type="ECO:0000256" key="1">
    <source>
        <dbReference type="ARBA" id="ARBA00022723"/>
    </source>
</evidence>
<dbReference type="Gene3D" id="3.20.20.140">
    <property type="entry name" value="Metal-dependent hydrolases"/>
    <property type="match status" value="1"/>
</dbReference>
<accession>A0A1G2FVD2</accession>
<dbReference type="SUPFAM" id="SSF51338">
    <property type="entry name" value="Composite domain of metallo-dependent hydrolases"/>
    <property type="match status" value="1"/>
</dbReference>
<name>A0A1G2FVD2_9BACT</name>
<dbReference type="FunFam" id="3.20.20.140:FF:000014">
    <property type="entry name" value="5-methylthioadenosine/S-adenosylhomocysteine deaminase"/>
    <property type="match status" value="1"/>
</dbReference>
<dbReference type="InterPro" id="IPR050287">
    <property type="entry name" value="MTA/SAH_deaminase"/>
</dbReference>
<gene>
    <name evidence="5" type="ORF">A3B04_01240</name>
</gene>